<evidence type="ECO:0000259" key="3">
    <source>
        <dbReference type="Pfam" id="PF13400"/>
    </source>
</evidence>
<evidence type="ECO:0000313" key="4">
    <source>
        <dbReference type="EMBL" id="MFD1374581.1"/>
    </source>
</evidence>
<dbReference type="InterPro" id="IPR028087">
    <property type="entry name" value="Tad_N"/>
</dbReference>
<protein>
    <submittedName>
        <fullName evidence="4">Rv3654c family TadE-like protein</fullName>
    </submittedName>
</protein>
<keyword evidence="2" id="KW-1133">Transmembrane helix</keyword>
<evidence type="ECO:0000256" key="2">
    <source>
        <dbReference type="SAM" id="Phobius"/>
    </source>
</evidence>
<gene>
    <name evidence="4" type="ORF">ACFQ5G_55415</name>
</gene>
<keyword evidence="2" id="KW-0812">Transmembrane</keyword>
<proteinExistence type="predicted"/>
<dbReference type="EMBL" id="JBHTMK010000086">
    <property type="protein sequence ID" value="MFD1374581.1"/>
    <property type="molecule type" value="Genomic_DNA"/>
</dbReference>
<feature type="compositionally biased region" description="Basic and acidic residues" evidence="1">
    <location>
        <begin position="127"/>
        <end position="137"/>
    </location>
</feature>
<feature type="region of interest" description="Disordered" evidence="1">
    <location>
        <begin position="125"/>
        <end position="155"/>
    </location>
</feature>
<dbReference type="Proteomes" id="UP001597183">
    <property type="component" value="Unassembled WGS sequence"/>
</dbReference>
<accession>A0ABW4AV20</accession>
<keyword evidence="5" id="KW-1185">Reference proteome</keyword>
<organism evidence="4 5">
    <name type="scientific">Actinoplanes sichuanensis</name>
    <dbReference type="NCBI Taxonomy" id="512349"/>
    <lineage>
        <taxon>Bacteria</taxon>
        <taxon>Bacillati</taxon>
        <taxon>Actinomycetota</taxon>
        <taxon>Actinomycetes</taxon>
        <taxon>Micromonosporales</taxon>
        <taxon>Micromonosporaceae</taxon>
        <taxon>Actinoplanes</taxon>
    </lineage>
</organism>
<dbReference type="NCBIfam" id="TIGR03816">
    <property type="entry name" value="tadE_like_DECH"/>
    <property type="match status" value="1"/>
</dbReference>
<evidence type="ECO:0000313" key="5">
    <source>
        <dbReference type="Proteomes" id="UP001597183"/>
    </source>
</evidence>
<comment type="caution">
    <text evidence="4">The sequence shown here is derived from an EMBL/GenBank/DDBJ whole genome shotgun (WGS) entry which is preliminary data.</text>
</comment>
<name>A0ABW4AV20_9ACTN</name>
<sequence length="155" mass="15866">MRRLRDDRGAASILMLAVGLVLVGVALIVVTGGAARVARHQAGVAADFGALAGGAHTIEGQATACAVARRYVEANHARMLSCTVEGLEIVVRAEVRLRIYPASADVAARAGPIIAVPGPVLLAGDPRPSRIRPDAEGLRPGGPSAADILEDGPVR</sequence>
<feature type="domain" description="Putative Flp pilus-assembly TadG-like N-terminal" evidence="3">
    <location>
        <begin position="9"/>
        <end position="55"/>
    </location>
</feature>
<reference evidence="5" key="1">
    <citation type="journal article" date="2019" name="Int. J. Syst. Evol. Microbiol.">
        <title>The Global Catalogue of Microorganisms (GCM) 10K type strain sequencing project: providing services to taxonomists for standard genome sequencing and annotation.</title>
        <authorList>
            <consortium name="The Broad Institute Genomics Platform"/>
            <consortium name="The Broad Institute Genome Sequencing Center for Infectious Disease"/>
            <person name="Wu L."/>
            <person name="Ma J."/>
        </authorList>
    </citation>
    <scope>NUCLEOTIDE SEQUENCE [LARGE SCALE GENOMIC DNA]</scope>
    <source>
        <strain evidence="5">CCM 7526</strain>
    </source>
</reference>
<dbReference type="Pfam" id="PF13400">
    <property type="entry name" value="Tad"/>
    <property type="match status" value="1"/>
</dbReference>
<evidence type="ECO:0000256" key="1">
    <source>
        <dbReference type="SAM" id="MobiDB-lite"/>
    </source>
</evidence>
<feature type="transmembrane region" description="Helical" evidence="2">
    <location>
        <begin position="12"/>
        <end position="35"/>
    </location>
</feature>
<dbReference type="RefSeq" id="WP_317789028.1">
    <property type="nucleotide sequence ID" value="NZ_AP028461.1"/>
</dbReference>
<dbReference type="InterPro" id="IPR021202">
    <property type="entry name" value="Rv3654c-like"/>
</dbReference>
<keyword evidence="2" id="KW-0472">Membrane</keyword>